<protein>
    <submittedName>
        <fullName evidence="2">Uncharacterized protein</fullName>
    </submittedName>
</protein>
<accession>A0AAN9FB87</accession>
<gene>
    <name evidence="2" type="ORF">RJT34_26363</name>
</gene>
<name>A0AAN9FB87_CLITE</name>
<keyword evidence="1" id="KW-0472">Membrane</keyword>
<organism evidence="2 3">
    <name type="scientific">Clitoria ternatea</name>
    <name type="common">Butterfly pea</name>
    <dbReference type="NCBI Taxonomy" id="43366"/>
    <lineage>
        <taxon>Eukaryota</taxon>
        <taxon>Viridiplantae</taxon>
        <taxon>Streptophyta</taxon>
        <taxon>Embryophyta</taxon>
        <taxon>Tracheophyta</taxon>
        <taxon>Spermatophyta</taxon>
        <taxon>Magnoliopsida</taxon>
        <taxon>eudicotyledons</taxon>
        <taxon>Gunneridae</taxon>
        <taxon>Pentapetalae</taxon>
        <taxon>rosids</taxon>
        <taxon>fabids</taxon>
        <taxon>Fabales</taxon>
        <taxon>Fabaceae</taxon>
        <taxon>Papilionoideae</taxon>
        <taxon>50 kb inversion clade</taxon>
        <taxon>NPAAA clade</taxon>
        <taxon>indigoferoid/millettioid clade</taxon>
        <taxon>Phaseoleae</taxon>
        <taxon>Clitoria</taxon>
    </lineage>
</organism>
<comment type="caution">
    <text evidence="2">The sequence shown here is derived from an EMBL/GenBank/DDBJ whole genome shotgun (WGS) entry which is preliminary data.</text>
</comment>
<feature type="transmembrane region" description="Helical" evidence="1">
    <location>
        <begin position="60"/>
        <end position="77"/>
    </location>
</feature>
<keyword evidence="1" id="KW-0812">Transmembrane</keyword>
<evidence type="ECO:0000313" key="3">
    <source>
        <dbReference type="Proteomes" id="UP001359559"/>
    </source>
</evidence>
<dbReference type="Proteomes" id="UP001359559">
    <property type="component" value="Unassembled WGS sequence"/>
</dbReference>
<reference evidence="2 3" key="1">
    <citation type="submission" date="2024-01" db="EMBL/GenBank/DDBJ databases">
        <title>The genomes of 5 underutilized Papilionoideae crops provide insights into root nodulation and disease resistance.</title>
        <authorList>
            <person name="Yuan L."/>
        </authorList>
    </citation>
    <scope>NUCLEOTIDE SEQUENCE [LARGE SCALE GENOMIC DNA]</scope>
    <source>
        <strain evidence="2">LY-2023</strain>
        <tissue evidence="2">Leaf</tissue>
    </source>
</reference>
<evidence type="ECO:0000256" key="1">
    <source>
        <dbReference type="SAM" id="Phobius"/>
    </source>
</evidence>
<sequence>MHESQFALLKYTLFWVIILACKFTFSFFVQIKPLVQPTKGIMSIRHVDFAWHEFFPEAQNNYGVVIALWIPVLMIYFMDTQIWYAIFSTICGGVIGAFDRLGEKVRKEEWWVGRLGWSKRVRVKLKVRETEGVRLAEGERDDRRWRERDDRLGEKRWWSATRTWMTRRLTTRAGRPSSSVDQRRSWQKLVSGWYGPGLPCRGDRRSVRDELTGLVWRQERDRYRRRRSAESSGDDNDYSLLLLIFLLVLCYLICVAVFMIFDC</sequence>
<evidence type="ECO:0000313" key="2">
    <source>
        <dbReference type="EMBL" id="KAK7270871.1"/>
    </source>
</evidence>
<dbReference type="PANTHER" id="PTHR12741">
    <property type="entry name" value="LYST-INTERACTING PROTEIN LIP5 DOPAMINE RESPONSIVE PROTEIN DRG-1"/>
    <property type="match status" value="1"/>
</dbReference>
<proteinExistence type="predicted"/>
<keyword evidence="3" id="KW-1185">Reference proteome</keyword>
<dbReference type="PANTHER" id="PTHR12741:SF53">
    <property type="entry name" value="1,3-BETA-GLUCAN SYNTHASE"/>
    <property type="match status" value="1"/>
</dbReference>
<feature type="transmembrane region" description="Helical" evidence="1">
    <location>
        <begin position="12"/>
        <end position="35"/>
    </location>
</feature>
<dbReference type="GO" id="GO:0005886">
    <property type="term" value="C:plasma membrane"/>
    <property type="evidence" value="ECO:0007669"/>
    <property type="project" value="TreeGrafter"/>
</dbReference>
<dbReference type="AlphaFoldDB" id="A0AAN9FB87"/>
<dbReference type="EMBL" id="JAYKXN010000007">
    <property type="protein sequence ID" value="KAK7270871.1"/>
    <property type="molecule type" value="Genomic_DNA"/>
</dbReference>
<keyword evidence="1" id="KW-1133">Transmembrane helix</keyword>
<feature type="transmembrane region" description="Helical" evidence="1">
    <location>
        <begin position="240"/>
        <end position="261"/>
    </location>
</feature>
<dbReference type="GO" id="GO:0046527">
    <property type="term" value="F:glucosyltransferase activity"/>
    <property type="evidence" value="ECO:0007669"/>
    <property type="project" value="TreeGrafter"/>
</dbReference>